<dbReference type="GO" id="GO:0045259">
    <property type="term" value="C:proton-transporting ATP synthase complex"/>
    <property type="evidence" value="ECO:0007669"/>
    <property type="project" value="UniProtKB-KW"/>
</dbReference>
<evidence type="ECO:0000256" key="11">
    <source>
        <dbReference type="RuleBase" id="RU003656"/>
    </source>
</evidence>
<dbReference type="InterPro" id="IPR036794">
    <property type="entry name" value="ATP_F1_dsu/esu_C_sf"/>
</dbReference>
<evidence type="ECO:0000259" key="13">
    <source>
        <dbReference type="Pfam" id="PF00401"/>
    </source>
</evidence>
<evidence type="ECO:0000259" key="14">
    <source>
        <dbReference type="Pfam" id="PF02823"/>
    </source>
</evidence>
<keyword evidence="5 10" id="KW-0813">Transport</keyword>
<dbReference type="NCBIfam" id="TIGR01216">
    <property type="entry name" value="ATP_synt_epsi"/>
    <property type="match status" value="1"/>
</dbReference>
<comment type="subunit">
    <text evidence="4 10 11">F-type ATPases have 2 components, CF(1) - the catalytic core - and CF(0) - the membrane proton channel. CF(1) has five subunits: alpha(3), beta(3), gamma(1), delta(1), epsilon(1). CF(0) has three main subunits: a, b and c.</text>
</comment>
<dbReference type="InterPro" id="IPR020546">
    <property type="entry name" value="ATP_synth_F1_dsu/esu_N"/>
</dbReference>
<keyword evidence="10" id="KW-0375">Hydrogen ion transport</keyword>
<keyword evidence="6 10" id="KW-0406">Ion transport</keyword>
<gene>
    <name evidence="10" type="primary">atpC</name>
    <name evidence="15" type="ORF">ENW96_09885</name>
</gene>
<evidence type="ECO:0000256" key="12">
    <source>
        <dbReference type="SAM" id="Coils"/>
    </source>
</evidence>
<dbReference type="InterPro" id="IPR001469">
    <property type="entry name" value="ATP_synth_F1_dsu/esu"/>
</dbReference>
<comment type="similarity">
    <text evidence="3 10 11">Belongs to the ATPase epsilon chain family.</text>
</comment>
<feature type="domain" description="ATP synthase epsilon subunit C-terminal" evidence="13">
    <location>
        <begin position="88"/>
        <end position="133"/>
    </location>
</feature>
<keyword evidence="7 10" id="KW-0472">Membrane</keyword>
<evidence type="ECO:0000256" key="5">
    <source>
        <dbReference type="ARBA" id="ARBA00022448"/>
    </source>
</evidence>
<dbReference type="GO" id="GO:0005886">
    <property type="term" value="C:plasma membrane"/>
    <property type="evidence" value="ECO:0007669"/>
    <property type="project" value="UniProtKB-SubCell"/>
</dbReference>
<keyword evidence="12" id="KW-0175">Coiled coil</keyword>
<keyword evidence="8 10" id="KW-0139">CF(1)</keyword>
<dbReference type="SUPFAM" id="SSF46604">
    <property type="entry name" value="Epsilon subunit of F1F0-ATP synthase C-terminal domain"/>
    <property type="match status" value="1"/>
</dbReference>
<evidence type="ECO:0000313" key="15">
    <source>
        <dbReference type="EMBL" id="HGF34681.1"/>
    </source>
</evidence>
<evidence type="ECO:0000256" key="9">
    <source>
        <dbReference type="ARBA" id="ARBA00023310"/>
    </source>
</evidence>
<dbReference type="Pfam" id="PF02823">
    <property type="entry name" value="ATP-synt_DE_N"/>
    <property type="match status" value="1"/>
</dbReference>
<proteinExistence type="inferred from homology"/>
<accession>A0A7C3V0G9</accession>
<evidence type="ECO:0000256" key="2">
    <source>
        <dbReference type="ARBA" id="ARBA00004202"/>
    </source>
</evidence>
<comment type="subcellular location">
    <subcellularLocation>
        <location evidence="2 10">Cell membrane</location>
        <topology evidence="2 10">Peripheral membrane protein</topology>
    </subcellularLocation>
</comment>
<evidence type="ECO:0000256" key="3">
    <source>
        <dbReference type="ARBA" id="ARBA00005712"/>
    </source>
</evidence>
<evidence type="ECO:0000256" key="1">
    <source>
        <dbReference type="ARBA" id="ARBA00003543"/>
    </source>
</evidence>
<dbReference type="InterPro" id="IPR036771">
    <property type="entry name" value="ATPsynth_dsu/esu_N"/>
</dbReference>
<comment type="function">
    <text evidence="1 10">Produces ATP from ADP in the presence of a proton gradient across the membrane.</text>
</comment>
<dbReference type="HAMAP" id="MF_00530">
    <property type="entry name" value="ATP_synth_epsil_bac"/>
    <property type="match status" value="1"/>
</dbReference>
<protein>
    <recommendedName>
        <fullName evidence="10">ATP synthase epsilon chain</fullName>
    </recommendedName>
    <alternativeName>
        <fullName evidence="10">ATP synthase F1 sector epsilon subunit</fullName>
    </alternativeName>
    <alternativeName>
        <fullName evidence="10">F-ATPase epsilon subunit</fullName>
    </alternativeName>
</protein>
<name>A0A7C3V0G9_9BACT</name>
<feature type="domain" description="ATP synthase F1 complex delta/epsilon subunit N-terminal" evidence="14">
    <location>
        <begin position="7"/>
        <end position="83"/>
    </location>
</feature>
<reference evidence="15" key="1">
    <citation type="journal article" date="2020" name="mSystems">
        <title>Genome- and Community-Level Interaction Insights into Carbon Utilization and Element Cycling Functions of Hydrothermarchaeota in Hydrothermal Sediment.</title>
        <authorList>
            <person name="Zhou Z."/>
            <person name="Liu Y."/>
            <person name="Xu W."/>
            <person name="Pan J."/>
            <person name="Luo Z.H."/>
            <person name="Li M."/>
        </authorList>
    </citation>
    <scope>NUCLEOTIDE SEQUENCE [LARGE SCALE GENOMIC DNA]</scope>
    <source>
        <strain evidence="15">SpSt-897</strain>
    </source>
</reference>
<dbReference type="GO" id="GO:0046933">
    <property type="term" value="F:proton-transporting ATP synthase activity, rotational mechanism"/>
    <property type="evidence" value="ECO:0007669"/>
    <property type="project" value="UniProtKB-UniRule"/>
</dbReference>
<dbReference type="SUPFAM" id="SSF51344">
    <property type="entry name" value="Epsilon subunit of F1F0-ATP synthase N-terminal domain"/>
    <property type="match status" value="1"/>
</dbReference>
<dbReference type="AlphaFoldDB" id="A0A7C3V0G9"/>
<evidence type="ECO:0000256" key="10">
    <source>
        <dbReference type="HAMAP-Rule" id="MF_00530"/>
    </source>
</evidence>
<dbReference type="EMBL" id="DTMF01000245">
    <property type="protein sequence ID" value="HGF34681.1"/>
    <property type="molecule type" value="Genomic_DNA"/>
</dbReference>
<keyword evidence="10" id="KW-1003">Cell membrane</keyword>
<organism evidence="15">
    <name type="scientific">Desulfobacca acetoxidans</name>
    <dbReference type="NCBI Taxonomy" id="60893"/>
    <lineage>
        <taxon>Bacteria</taxon>
        <taxon>Pseudomonadati</taxon>
        <taxon>Thermodesulfobacteriota</taxon>
        <taxon>Desulfobaccia</taxon>
        <taxon>Desulfobaccales</taxon>
        <taxon>Desulfobaccaceae</taxon>
        <taxon>Desulfobacca</taxon>
    </lineage>
</organism>
<dbReference type="GO" id="GO:0005524">
    <property type="term" value="F:ATP binding"/>
    <property type="evidence" value="ECO:0007669"/>
    <property type="project" value="UniProtKB-UniRule"/>
</dbReference>
<evidence type="ECO:0000256" key="4">
    <source>
        <dbReference type="ARBA" id="ARBA00011648"/>
    </source>
</evidence>
<keyword evidence="9 10" id="KW-0066">ATP synthesis</keyword>
<evidence type="ECO:0000256" key="7">
    <source>
        <dbReference type="ARBA" id="ARBA00023136"/>
    </source>
</evidence>
<dbReference type="Gene3D" id="2.60.15.10">
    <property type="entry name" value="F0F1 ATP synthase delta/epsilon subunit, N-terminal"/>
    <property type="match status" value="1"/>
</dbReference>
<sequence length="135" mass="15004">MAEKLLLEIVTPDRKLLSTEADVVVCPGVEGQFGVLYGHVPFLSALDIGEMYYRDGGKTEYLSVSGGFAEVTGKKVTIVAEAAEFGREIDIERARRAMERAQQRLARARTENIDWARAEAALRRAMMRMKVAGRV</sequence>
<dbReference type="CDD" id="cd12152">
    <property type="entry name" value="F1-ATPase_delta"/>
    <property type="match status" value="1"/>
</dbReference>
<dbReference type="InterPro" id="IPR020547">
    <property type="entry name" value="ATP_synth_F1_esu_C"/>
</dbReference>
<feature type="coiled-coil region" evidence="12">
    <location>
        <begin position="91"/>
        <end position="118"/>
    </location>
</feature>
<evidence type="ECO:0000256" key="8">
    <source>
        <dbReference type="ARBA" id="ARBA00023196"/>
    </source>
</evidence>
<dbReference type="PANTHER" id="PTHR13822">
    <property type="entry name" value="ATP SYNTHASE DELTA/EPSILON CHAIN"/>
    <property type="match status" value="1"/>
</dbReference>
<dbReference type="PANTHER" id="PTHR13822:SF10">
    <property type="entry name" value="ATP SYNTHASE EPSILON CHAIN, CHLOROPLASTIC"/>
    <property type="match status" value="1"/>
</dbReference>
<evidence type="ECO:0000256" key="6">
    <source>
        <dbReference type="ARBA" id="ARBA00023065"/>
    </source>
</evidence>
<dbReference type="Gene3D" id="1.20.5.440">
    <property type="entry name" value="ATP synthase delta/epsilon subunit, C-terminal domain"/>
    <property type="match status" value="1"/>
</dbReference>
<comment type="caution">
    <text evidence="15">The sequence shown here is derived from an EMBL/GenBank/DDBJ whole genome shotgun (WGS) entry which is preliminary data.</text>
</comment>
<dbReference type="NCBIfam" id="NF009980">
    <property type="entry name" value="PRK13446.1"/>
    <property type="match status" value="1"/>
</dbReference>
<dbReference type="Pfam" id="PF00401">
    <property type="entry name" value="ATP-synt_DE"/>
    <property type="match status" value="1"/>
</dbReference>